<dbReference type="AlphaFoldDB" id="A0A810CMR0"/>
<reference evidence="3" key="2">
    <citation type="submission" date="2020-05" db="EMBL/GenBank/DDBJ databases">
        <title>Complete genome sequence of Bradyrhizobium diazoefficiens XF10 isolated from soybean nodule.</title>
        <authorList>
            <person name="Noda R."/>
            <person name="Kakizaki K."/>
            <person name="Minamisawa K."/>
        </authorList>
    </citation>
    <scope>NUCLEOTIDE SEQUENCE</scope>
    <source>
        <strain evidence="3">XF10</strain>
    </source>
</reference>
<dbReference type="EMBL" id="AP023099">
    <property type="protein sequence ID" value="BCE88491.1"/>
    <property type="molecule type" value="Genomic_DNA"/>
</dbReference>
<accession>A0A810CMR0</accession>
<evidence type="ECO:0000313" key="2">
    <source>
        <dbReference type="EMBL" id="BCE44947.1"/>
    </source>
</evidence>
<evidence type="ECO:0000313" key="1">
    <source>
        <dbReference type="EMBL" id="BCE18695.1"/>
    </source>
</evidence>
<organism evidence="3">
    <name type="scientific">Bradyrhizobium diazoefficiens</name>
    <dbReference type="NCBI Taxonomy" id="1355477"/>
    <lineage>
        <taxon>Bacteria</taxon>
        <taxon>Pseudomonadati</taxon>
        <taxon>Pseudomonadota</taxon>
        <taxon>Alphaproteobacteria</taxon>
        <taxon>Hyphomicrobiales</taxon>
        <taxon>Nitrobacteraceae</taxon>
        <taxon>Bradyrhizobium</taxon>
    </lineage>
</organism>
<dbReference type="EMBL" id="AP023094">
    <property type="protein sequence ID" value="BCE44947.1"/>
    <property type="molecule type" value="Genomic_DNA"/>
</dbReference>
<reference evidence="2" key="3">
    <citation type="submission" date="2020-05" db="EMBL/GenBank/DDBJ databases">
        <title>Complete genome sequence of Bradyrhizobium diazoefficiens XF4 isolated from soybean nodule.</title>
        <authorList>
            <person name="Noda R."/>
            <person name="Kakizaki K."/>
            <person name="Minamisawa K."/>
        </authorList>
    </citation>
    <scope>NUCLEOTIDE SEQUENCE</scope>
    <source>
        <strain evidence="2">XF4</strain>
    </source>
</reference>
<name>A0A810CMR0_9BRAD</name>
<dbReference type="EMBL" id="AP023091">
    <property type="protein sequence ID" value="BCE18695.1"/>
    <property type="molecule type" value="Genomic_DNA"/>
</dbReference>
<protein>
    <submittedName>
        <fullName evidence="3">Uncharacterized protein</fullName>
    </submittedName>
</protein>
<evidence type="ECO:0000313" key="3">
    <source>
        <dbReference type="EMBL" id="BCE88491.1"/>
    </source>
</evidence>
<gene>
    <name evidence="3" type="ORF">XF10B_12890</name>
    <name evidence="1" type="ORF">XF1B_13760</name>
    <name evidence="2" type="ORF">XF4B_12960</name>
</gene>
<reference evidence="1" key="1">
    <citation type="submission" date="2020-05" db="EMBL/GenBank/DDBJ databases">
        <title>Complete genome sequence of Bradyrhizobium diazoefficiens XF1 isolated from soybean nodule.</title>
        <authorList>
            <person name="Noda R."/>
            <person name="Kakizaki K."/>
            <person name="Minamisawa K."/>
        </authorList>
    </citation>
    <scope>NUCLEOTIDE SEQUENCE</scope>
    <source>
        <strain evidence="1">XF1</strain>
    </source>
</reference>
<proteinExistence type="predicted"/>
<sequence length="119" mass="12976">MAFAKDSCRSIPTYDSSPALLRIGSGPYDIYIIRIFTSPAEGFDLNLSILLPLDGLNMSVNVSVATAEKIADFKSGLVLGHKFSTPHYLIWLASEPFVTAHPTDIAKQDCLHVAAPIWL</sequence>